<keyword evidence="2" id="KW-1185">Reference proteome</keyword>
<evidence type="ECO:0000313" key="2">
    <source>
        <dbReference type="Proteomes" id="UP001296921"/>
    </source>
</evidence>
<comment type="caution">
    <text evidence="1">The sequence shown here is derived from an EMBL/GenBank/DDBJ whole genome shotgun (WGS) entry which is preliminary data.</text>
</comment>
<gene>
    <name evidence="1" type="ORF">I2494_20155</name>
</gene>
<proteinExistence type="predicted"/>
<evidence type="ECO:0000313" key="1">
    <source>
        <dbReference type="EMBL" id="MBK5145985.1"/>
    </source>
</evidence>
<protein>
    <submittedName>
        <fullName evidence="1">Uncharacterized protein</fullName>
    </submittedName>
</protein>
<accession>A0ABS1IW45</accession>
<reference evidence="1 2" key="1">
    <citation type="submission" date="2020-11" db="EMBL/GenBank/DDBJ databases">
        <title>Insectihabitans protaetiae gen. nov. sp. nov. and Insectihabitans allomyrinae sp. nov., isolated from larvae of Protaetia brevitarsis seulensis and Allomyrina dichotoma, respectively.</title>
        <authorList>
            <person name="Lee S.D."/>
            <person name="Byeon Y.-S."/>
            <person name="Kim S.-M."/>
            <person name="Yang H.L."/>
            <person name="Kim I.S."/>
        </authorList>
    </citation>
    <scope>NUCLEOTIDE SEQUENCE [LARGE SCALE GENOMIC DNA]</scope>
    <source>
        <strain evidence="1 2">BWR-B9</strain>
    </source>
</reference>
<sequence>MERDVDFVIVLTFDANQKHSDIYKYLEEHKFSKKSLSHRDLPNNTYILQEKKGVEYNSNGTFNVKTAEAVSNKLALSHCEKLKGFFEENGITGKIHAFVSRVDISSDSVSTVD</sequence>
<dbReference type="RefSeq" id="WP_218468772.1">
    <property type="nucleotide sequence ID" value="NZ_JADRCR010000020.1"/>
</dbReference>
<dbReference type="Proteomes" id="UP001296921">
    <property type="component" value="Unassembled WGS sequence"/>
</dbReference>
<organism evidence="1 2">
    <name type="scientific">Limnobaculum allomyrinae</name>
    <dbReference type="NCBI Taxonomy" id="2791986"/>
    <lineage>
        <taxon>Bacteria</taxon>
        <taxon>Pseudomonadati</taxon>
        <taxon>Pseudomonadota</taxon>
        <taxon>Gammaproteobacteria</taxon>
        <taxon>Enterobacterales</taxon>
        <taxon>Budviciaceae</taxon>
        <taxon>Limnobaculum</taxon>
    </lineage>
</organism>
<name>A0ABS1IW45_9GAMM</name>
<dbReference type="EMBL" id="JADRCR010000020">
    <property type="protein sequence ID" value="MBK5145985.1"/>
    <property type="molecule type" value="Genomic_DNA"/>
</dbReference>